<feature type="domain" description="Thg1 C-terminal" evidence="17">
    <location>
        <begin position="161"/>
        <end position="245"/>
    </location>
</feature>
<dbReference type="AlphaFoldDB" id="A0A6J2YMR8"/>
<dbReference type="InterPro" id="IPR025845">
    <property type="entry name" value="Thg1_C_dom"/>
</dbReference>
<keyword evidence="10" id="KW-0460">Magnesium</keyword>
<evidence type="ECO:0000256" key="5">
    <source>
        <dbReference type="ARBA" id="ARBA00022679"/>
    </source>
</evidence>
<dbReference type="InParanoid" id="A0A6J2YMR8"/>
<dbReference type="Proteomes" id="UP000504635">
    <property type="component" value="Unplaced"/>
</dbReference>
<dbReference type="GO" id="GO:0000287">
    <property type="term" value="F:magnesium ion binding"/>
    <property type="evidence" value="ECO:0007669"/>
    <property type="project" value="InterPro"/>
</dbReference>
<evidence type="ECO:0000256" key="7">
    <source>
        <dbReference type="ARBA" id="ARBA00022695"/>
    </source>
</evidence>
<evidence type="ECO:0000256" key="10">
    <source>
        <dbReference type="ARBA" id="ARBA00022842"/>
    </source>
</evidence>
<protein>
    <recommendedName>
        <fullName evidence="4">Probable tRNA(His) guanylyltransferase</fullName>
        <ecNumber evidence="3">2.7.7.79</ecNumber>
    </recommendedName>
    <alternativeName>
        <fullName evidence="12">tRNA-histidine guanylyltransferase</fullName>
    </alternativeName>
</protein>
<dbReference type="GO" id="GO:0006400">
    <property type="term" value="P:tRNA modification"/>
    <property type="evidence" value="ECO:0007669"/>
    <property type="project" value="InterPro"/>
</dbReference>
<gene>
    <name evidence="19" type="primary">LOC115888846</name>
</gene>
<keyword evidence="8" id="KW-0479">Metal-binding</keyword>
<proteinExistence type="inferred from homology"/>
<dbReference type="PANTHER" id="PTHR12729">
    <property type="entry name" value="TRNA(HIS) GUANYLYLTRANSFERASE-RELATED"/>
    <property type="match status" value="1"/>
</dbReference>
<accession>A0A6J2YMR8</accession>
<dbReference type="Pfam" id="PF04446">
    <property type="entry name" value="Thg1"/>
    <property type="match status" value="1"/>
</dbReference>
<comment type="similarity">
    <text evidence="2">Belongs to the tRNA(His) guanylyltransferase family.</text>
</comment>
<evidence type="ECO:0000256" key="3">
    <source>
        <dbReference type="ARBA" id="ARBA00012511"/>
    </source>
</evidence>
<dbReference type="InterPro" id="IPR007537">
    <property type="entry name" value="tRNAHis_GuaTrfase_Thg1"/>
</dbReference>
<keyword evidence="5" id="KW-0808">Transferase</keyword>
<evidence type="ECO:0000313" key="18">
    <source>
        <dbReference type="Proteomes" id="UP000504635"/>
    </source>
</evidence>
<evidence type="ECO:0000256" key="12">
    <source>
        <dbReference type="ARBA" id="ARBA00032480"/>
    </source>
</evidence>
<dbReference type="RefSeq" id="XP_030764566.1">
    <property type="nucleotide sequence ID" value="XM_030908706.1"/>
</dbReference>
<keyword evidence="18" id="KW-1185">Reference proteome</keyword>
<dbReference type="Gene3D" id="3.30.70.3000">
    <property type="match status" value="1"/>
</dbReference>
<dbReference type="EC" id="2.7.7.79" evidence="3"/>
<evidence type="ECO:0000259" key="16">
    <source>
        <dbReference type="Pfam" id="PF04446"/>
    </source>
</evidence>
<evidence type="ECO:0000256" key="6">
    <source>
        <dbReference type="ARBA" id="ARBA00022694"/>
    </source>
</evidence>
<evidence type="ECO:0000256" key="14">
    <source>
        <dbReference type="ARBA" id="ARBA00058346"/>
    </source>
</evidence>
<evidence type="ECO:0000256" key="8">
    <source>
        <dbReference type="ARBA" id="ARBA00022723"/>
    </source>
</evidence>
<sequence>MVFFLFLKNIQYFSQFRIFTISKMAKSKFEYVRGFETEDYLLPNCWIVVRIDGKDFHKFSKKHNFEKPNDRRALSLMNRAAVSVMEEYKDVLLGYGQSDEYSFVIRKDSTIYNRRRSKITTYISSLFSSSYVYYWKDYFNDIKLKYPPSFDSRCILYPTNENLRDYLSWRQADCHINNLYNTTFWALVLKGGLTNAEAEKRLCGTLSSDKNEILFSEFDTNYNNEALIYRKGTILLKKRIKHPTTGKNRLVIYPLHEDLIQDVFWRTNSEILEIKSCGFYEVSQDIELPDLVLTQLHSFKSSELSDKSEKIS</sequence>
<evidence type="ECO:0000256" key="4">
    <source>
        <dbReference type="ARBA" id="ARBA00022310"/>
    </source>
</evidence>
<comment type="function">
    <text evidence="14">Adds a GMP to the 5'-end of tRNA(His) after transcription and RNase P cleavage. This step is essential for proper recognition of the tRNA and for the fidelity of protein synthesis. Also functions as a guanyl-nucleotide exchange factor/GEF for the MFN1 and MFN2 mitofusins thereby regulating mitochondrial fusion. By regulating both mitochondrial dynamics and bioenergetic function, it contributes to cell survival following oxidative stress.</text>
</comment>
<feature type="domain" description="tRNAHis guanylyltransferase catalytic" evidence="16">
    <location>
        <begin position="29"/>
        <end position="158"/>
    </location>
</feature>
<evidence type="ECO:0000256" key="15">
    <source>
        <dbReference type="ARBA" id="ARBA00065710"/>
    </source>
</evidence>
<keyword evidence="7 19" id="KW-0548">Nucleotidyltransferase</keyword>
<evidence type="ECO:0000313" key="19">
    <source>
        <dbReference type="RefSeq" id="XP_030764566.1"/>
    </source>
</evidence>
<dbReference type="FunFam" id="3.30.70.3000:FF:000001">
    <property type="entry name" value="tRNA(His) guanylyltransferase"/>
    <property type="match status" value="1"/>
</dbReference>
<evidence type="ECO:0000256" key="9">
    <source>
        <dbReference type="ARBA" id="ARBA00022741"/>
    </source>
</evidence>
<dbReference type="OrthoDB" id="62560at2759"/>
<organism evidence="18 19">
    <name type="scientific">Sitophilus oryzae</name>
    <name type="common">Rice weevil</name>
    <name type="synonym">Curculio oryzae</name>
    <dbReference type="NCBI Taxonomy" id="7048"/>
    <lineage>
        <taxon>Eukaryota</taxon>
        <taxon>Metazoa</taxon>
        <taxon>Ecdysozoa</taxon>
        <taxon>Arthropoda</taxon>
        <taxon>Hexapoda</taxon>
        <taxon>Insecta</taxon>
        <taxon>Pterygota</taxon>
        <taxon>Neoptera</taxon>
        <taxon>Endopterygota</taxon>
        <taxon>Coleoptera</taxon>
        <taxon>Polyphaga</taxon>
        <taxon>Cucujiformia</taxon>
        <taxon>Curculionidae</taxon>
        <taxon>Dryophthorinae</taxon>
        <taxon>Sitophilus</taxon>
    </lineage>
</organism>
<dbReference type="InterPro" id="IPR024956">
    <property type="entry name" value="tRNAHis_GuaTrfase_cat"/>
</dbReference>
<dbReference type="PANTHER" id="PTHR12729:SF6">
    <property type="entry name" value="TRNA(HIS) GUANYLYLTRANSFERASE-RELATED"/>
    <property type="match status" value="1"/>
</dbReference>
<comment type="catalytic activity">
    <reaction evidence="13">
        <text>a 5'-end ribonucleotide-tRNA(His) + GTP + ATP + H2O = a 5'-end phospho-guanosine-ribonucleotide-tRNA(His) + AMP + 2 diphosphate + H(+)</text>
        <dbReference type="Rhea" id="RHEA:54564"/>
        <dbReference type="Rhea" id="RHEA-COMP:14193"/>
        <dbReference type="Rhea" id="RHEA-COMP:14917"/>
        <dbReference type="ChEBI" id="CHEBI:15377"/>
        <dbReference type="ChEBI" id="CHEBI:15378"/>
        <dbReference type="ChEBI" id="CHEBI:30616"/>
        <dbReference type="ChEBI" id="CHEBI:33019"/>
        <dbReference type="ChEBI" id="CHEBI:37565"/>
        <dbReference type="ChEBI" id="CHEBI:138282"/>
        <dbReference type="ChEBI" id="CHEBI:141847"/>
        <dbReference type="ChEBI" id="CHEBI:456215"/>
        <dbReference type="EC" id="2.7.7.79"/>
    </reaction>
</comment>
<comment type="cofactor">
    <cofactor evidence="1">
        <name>Mg(2+)</name>
        <dbReference type="ChEBI" id="CHEBI:18420"/>
    </cofactor>
</comment>
<dbReference type="GO" id="GO:0008193">
    <property type="term" value="F:tRNA guanylyltransferase activity"/>
    <property type="evidence" value="ECO:0007669"/>
    <property type="project" value="UniProtKB-EC"/>
</dbReference>
<dbReference type="FunCoup" id="A0A6J2YMR8">
    <property type="interactions" value="1510"/>
</dbReference>
<comment type="subunit">
    <text evidence="15">Homotetramer. Interacts with MFN1 and MFN2; functions as a guanyl-nucleotide exchange factor/GEF for MFN2 and also probably MFN1.</text>
</comment>
<dbReference type="GO" id="GO:0005525">
    <property type="term" value="F:GTP binding"/>
    <property type="evidence" value="ECO:0007669"/>
    <property type="project" value="UniProtKB-KW"/>
</dbReference>
<evidence type="ECO:0000259" key="17">
    <source>
        <dbReference type="Pfam" id="PF14413"/>
    </source>
</evidence>
<evidence type="ECO:0000256" key="1">
    <source>
        <dbReference type="ARBA" id="ARBA00001946"/>
    </source>
</evidence>
<dbReference type="InterPro" id="IPR038469">
    <property type="entry name" value="tRNAHis_GuaTrfase_Thg1_sf"/>
</dbReference>
<name>A0A6J2YMR8_SITOR</name>
<reference evidence="19" key="1">
    <citation type="submission" date="2025-08" db="UniProtKB">
        <authorList>
            <consortium name="RefSeq"/>
        </authorList>
    </citation>
    <scope>IDENTIFICATION</scope>
    <source>
        <tissue evidence="19">Gonads</tissue>
    </source>
</reference>
<evidence type="ECO:0000256" key="11">
    <source>
        <dbReference type="ARBA" id="ARBA00023134"/>
    </source>
</evidence>
<evidence type="ECO:0000256" key="2">
    <source>
        <dbReference type="ARBA" id="ARBA00010113"/>
    </source>
</evidence>
<dbReference type="GeneID" id="115888846"/>
<keyword evidence="6" id="KW-0819">tRNA processing</keyword>
<keyword evidence="11" id="KW-0342">GTP-binding</keyword>
<keyword evidence="9" id="KW-0547">Nucleotide-binding</keyword>
<evidence type="ECO:0000256" key="13">
    <source>
        <dbReference type="ARBA" id="ARBA00047281"/>
    </source>
</evidence>
<dbReference type="Pfam" id="PF14413">
    <property type="entry name" value="Thg1C"/>
    <property type="match status" value="1"/>
</dbReference>
<dbReference type="KEGG" id="soy:115888846"/>